<protein>
    <submittedName>
        <fullName evidence="1">Uncharacterized protein</fullName>
    </submittedName>
</protein>
<comment type="caution">
    <text evidence="1">The sequence shown here is derived from an EMBL/GenBank/DDBJ whole genome shotgun (WGS) entry which is preliminary data.</text>
</comment>
<reference evidence="1 2" key="1">
    <citation type="submission" date="2024-02" db="EMBL/GenBank/DDBJ databases">
        <title>Discinaceae phylogenomics.</title>
        <authorList>
            <person name="Dirks A.C."/>
            <person name="James T.Y."/>
        </authorList>
    </citation>
    <scope>NUCLEOTIDE SEQUENCE [LARGE SCALE GENOMIC DNA]</scope>
    <source>
        <strain evidence="1 2">ACD0624</strain>
    </source>
</reference>
<keyword evidence="2" id="KW-1185">Reference proteome</keyword>
<evidence type="ECO:0000313" key="2">
    <source>
        <dbReference type="Proteomes" id="UP001447188"/>
    </source>
</evidence>
<dbReference type="EMBL" id="JBBBZM010000186">
    <property type="protein sequence ID" value="KAL0632113.1"/>
    <property type="molecule type" value="Genomic_DNA"/>
</dbReference>
<gene>
    <name evidence="1" type="ORF">Q9L58_009013</name>
</gene>
<sequence>MANLTPDIDDLDRQSRPRQIAAAAPLSLHRRIQRHTTPFTDHANRPASTTWHGVDDDDAIPSFSFQVYTTTNVSFTAHSPNELFTDDVGTWRIDVYQQLPDVWSCIEHQRLERQWRRDHPGYPGKIVEQYDSNAAMGAFIIVIDRVDWYWQGPADDGADGGPLAVWFNPWKHESKRILSGTVDARWMVYEQLEMKVERMCKLSDPNHDLRIVWLGSGMWEWEIIEDDRLAHEEAERGIEREFTPAPPPLVAAHVTFSEGSINLQTGGGAELIYIVYPVFSTVTPVDRISIARRFAAHLQSASVRIVVAPQLTGIKECVDYAAAANTPVGYYRFPYGRRFPEYGSPAGNNHMWEGVSSNRFFLVVLDLVEWEHGDGVCFVWVGQGEDIMLARVGGGMRGVAERLGGLR</sequence>
<evidence type="ECO:0000313" key="1">
    <source>
        <dbReference type="EMBL" id="KAL0632113.1"/>
    </source>
</evidence>
<accession>A0ABR3G827</accession>
<dbReference type="Proteomes" id="UP001447188">
    <property type="component" value="Unassembled WGS sequence"/>
</dbReference>
<proteinExistence type="predicted"/>
<name>A0ABR3G827_9PEZI</name>
<organism evidence="1 2">
    <name type="scientific">Discina gigas</name>
    <dbReference type="NCBI Taxonomy" id="1032678"/>
    <lineage>
        <taxon>Eukaryota</taxon>
        <taxon>Fungi</taxon>
        <taxon>Dikarya</taxon>
        <taxon>Ascomycota</taxon>
        <taxon>Pezizomycotina</taxon>
        <taxon>Pezizomycetes</taxon>
        <taxon>Pezizales</taxon>
        <taxon>Discinaceae</taxon>
        <taxon>Discina</taxon>
    </lineage>
</organism>